<dbReference type="AlphaFoldDB" id="A0A1I8J1Y5"/>
<dbReference type="WBParaSite" id="maker-uti_cns_0045662-snap-gene-0.5-mRNA-1">
    <property type="protein sequence ID" value="maker-uti_cns_0045662-snap-gene-0.5-mRNA-1"/>
    <property type="gene ID" value="maker-uti_cns_0045662-snap-gene-0.5"/>
</dbReference>
<keyword evidence="1" id="KW-1133">Transmembrane helix</keyword>
<keyword evidence="2" id="KW-1185">Reference proteome</keyword>
<name>A0A1I8J1Y5_9PLAT</name>
<feature type="transmembrane region" description="Helical" evidence="1">
    <location>
        <begin position="129"/>
        <end position="151"/>
    </location>
</feature>
<organism evidence="2 3">
    <name type="scientific">Macrostomum lignano</name>
    <dbReference type="NCBI Taxonomy" id="282301"/>
    <lineage>
        <taxon>Eukaryota</taxon>
        <taxon>Metazoa</taxon>
        <taxon>Spiralia</taxon>
        <taxon>Lophotrochozoa</taxon>
        <taxon>Platyhelminthes</taxon>
        <taxon>Rhabditophora</taxon>
        <taxon>Macrostomorpha</taxon>
        <taxon>Macrostomida</taxon>
        <taxon>Macrostomidae</taxon>
        <taxon>Macrostomum</taxon>
    </lineage>
</organism>
<protein>
    <submittedName>
        <fullName evidence="3">G_PROTEIN_RECEP_F1_2 domain-containing protein</fullName>
    </submittedName>
</protein>
<sequence length="208" mass="22946">NPSIQSEAEIALAGCQSYQQPVRQLALAHWRGPATGRADKGLFNCRLIREDSGPSLSLTSRLAHSRLVIRELLALANNFRHSINSSNQHEQHCRVSPRARLALRPAGQPDRTAAGLAVEKRLYEAIWNALPPVMIPCGLVCNVCAFLVLLQPRLRGLVVHLPLTVLSVVDCVVLLMGLLRHWLRKASYFTENFGNSLDPQTLCTACCP</sequence>
<dbReference type="Proteomes" id="UP000095280">
    <property type="component" value="Unplaced"/>
</dbReference>
<evidence type="ECO:0000256" key="1">
    <source>
        <dbReference type="SAM" id="Phobius"/>
    </source>
</evidence>
<keyword evidence="1" id="KW-0812">Transmembrane</keyword>
<evidence type="ECO:0000313" key="2">
    <source>
        <dbReference type="Proteomes" id="UP000095280"/>
    </source>
</evidence>
<accession>A0A1I8J1Y5</accession>
<reference evidence="3" key="1">
    <citation type="submission" date="2016-11" db="UniProtKB">
        <authorList>
            <consortium name="WormBaseParasite"/>
        </authorList>
    </citation>
    <scope>IDENTIFICATION</scope>
</reference>
<evidence type="ECO:0000313" key="3">
    <source>
        <dbReference type="WBParaSite" id="maker-uti_cns_0045662-snap-gene-0.5-mRNA-1"/>
    </source>
</evidence>
<keyword evidence="1" id="KW-0472">Membrane</keyword>
<proteinExistence type="predicted"/>
<feature type="transmembrane region" description="Helical" evidence="1">
    <location>
        <begin position="157"/>
        <end position="179"/>
    </location>
</feature>